<evidence type="ECO:0000256" key="1">
    <source>
        <dbReference type="ARBA" id="ARBA00004141"/>
    </source>
</evidence>
<feature type="transmembrane region" description="Helical" evidence="6">
    <location>
        <begin position="446"/>
        <end position="464"/>
    </location>
</feature>
<dbReference type="SUPFAM" id="SSF103473">
    <property type="entry name" value="MFS general substrate transporter"/>
    <property type="match status" value="1"/>
</dbReference>
<dbReference type="EMBL" id="JADXDR010000116">
    <property type="protein sequence ID" value="KAI7838871.1"/>
    <property type="molecule type" value="Genomic_DNA"/>
</dbReference>
<dbReference type="AlphaFoldDB" id="A0AAD5DL20"/>
<feature type="domain" description="Major facilitator superfamily (MFS) profile" evidence="7">
    <location>
        <begin position="47"/>
        <end position="468"/>
    </location>
</feature>
<evidence type="ECO:0000259" key="7">
    <source>
        <dbReference type="PROSITE" id="PS50850"/>
    </source>
</evidence>
<dbReference type="PROSITE" id="PS50850">
    <property type="entry name" value="MFS"/>
    <property type="match status" value="1"/>
</dbReference>
<feature type="transmembrane region" description="Helical" evidence="6">
    <location>
        <begin position="183"/>
        <end position="210"/>
    </location>
</feature>
<dbReference type="GO" id="GO:0016020">
    <property type="term" value="C:membrane"/>
    <property type="evidence" value="ECO:0007669"/>
    <property type="project" value="UniProtKB-SubCell"/>
</dbReference>
<dbReference type="Proteomes" id="UP001205105">
    <property type="component" value="Unassembled WGS sequence"/>
</dbReference>
<evidence type="ECO:0000256" key="2">
    <source>
        <dbReference type="ARBA" id="ARBA00022692"/>
    </source>
</evidence>
<keyword evidence="2 6" id="KW-0812">Transmembrane</keyword>
<gene>
    <name evidence="8" type="ORF">COHA_007371</name>
</gene>
<organism evidence="8 9">
    <name type="scientific">Chlorella ohadii</name>
    <dbReference type="NCBI Taxonomy" id="2649997"/>
    <lineage>
        <taxon>Eukaryota</taxon>
        <taxon>Viridiplantae</taxon>
        <taxon>Chlorophyta</taxon>
        <taxon>core chlorophytes</taxon>
        <taxon>Trebouxiophyceae</taxon>
        <taxon>Chlorellales</taxon>
        <taxon>Chlorellaceae</taxon>
        <taxon>Chlorella clade</taxon>
        <taxon>Chlorella</taxon>
    </lineage>
</organism>
<feature type="transmembrane region" description="Helical" evidence="6">
    <location>
        <begin position="275"/>
        <end position="293"/>
    </location>
</feature>
<feature type="transmembrane region" description="Helical" evidence="6">
    <location>
        <begin position="143"/>
        <end position="162"/>
    </location>
</feature>
<feature type="transmembrane region" description="Helical" evidence="6">
    <location>
        <begin position="119"/>
        <end position="137"/>
    </location>
</feature>
<reference evidence="8" key="1">
    <citation type="submission" date="2020-11" db="EMBL/GenBank/DDBJ databases">
        <title>Chlorella ohadii genome sequencing and assembly.</title>
        <authorList>
            <person name="Murik O."/>
            <person name="Treves H."/>
            <person name="Kedem I."/>
            <person name="Shotland Y."/>
            <person name="Kaplan A."/>
        </authorList>
    </citation>
    <scope>NUCLEOTIDE SEQUENCE</scope>
    <source>
        <strain evidence="8">1</strain>
    </source>
</reference>
<comment type="subcellular location">
    <subcellularLocation>
        <location evidence="1">Membrane</location>
        <topology evidence="1">Multi-pass membrane protein</topology>
    </subcellularLocation>
</comment>
<feature type="transmembrane region" description="Helical" evidence="6">
    <location>
        <begin position="331"/>
        <end position="349"/>
    </location>
</feature>
<dbReference type="InterPro" id="IPR005828">
    <property type="entry name" value="MFS_sugar_transport-like"/>
</dbReference>
<dbReference type="InterPro" id="IPR020846">
    <property type="entry name" value="MFS_dom"/>
</dbReference>
<keyword evidence="3 6" id="KW-1133">Transmembrane helix</keyword>
<comment type="caution">
    <text evidence="8">The sequence shown here is derived from an EMBL/GenBank/DDBJ whole genome shotgun (WGS) entry which is preliminary data.</text>
</comment>
<dbReference type="Pfam" id="PF00083">
    <property type="entry name" value="Sugar_tr"/>
    <property type="match status" value="2"/>
</dbReference>
<feature type="transmembrane region" description="Helical" evidence="6">
    <location>
        <begin position="90"/>
        <end position="110"/>
    </location>
</feature>
<sequence>MARLPREQQMAGGPDMSSSALKGTEERQAEVLQRLDNAKFSWYHLKAILISGAGFYTDAYDLFIISLVTPMLGVVYYPQDNGKLPRTSDLWLKGTALAGTLFGQLLFGILGDAMGRKKVYLYTLLLMIFCTVAQALSAPTVSGLGIVAVMAFWRFCLGIGIGGDYPLSAVITSEYATNKTRGAMIAAVFSMQGFGMLSAAATACVCLAAFQSSIESDVDRLDTVNRNVKTAEHNVEAIQSTGRGKFKDEVEDEDADRITWASFKAYLSANRRNALVLWGTCSTWFFLDIAYYAQNLFMPNILSDLGWAPPMNINDPSSVYDRVFSMAKGQALITLMGTFPGYFFTVAFVEKMGRVAIQYMASWALMQISGWPCKALRKAFVILYALTFFFANFGPNTTTFIIPAEVYPTKYRATCHGLSAASGKLGAIVGAFGFGELAYRQGAQNTLIGLCVCMFLGLLCTAFVPETKGKTLEQIWAEREALEGDASASSSDGQGPTPKVSKIDSAMITSSMV</sequence>
<dbReference type="GO" id="GO:0022857">
    <property type="term" value="F:transmembrane transporter activity"/>
    <property type="evidence" value="ECO:0007669"/>
    <property type="project" value="InterPro"/>
</dbReference>
<feature type="transmembrane region" description="Helical" evidence="6">
    <location>
        <begin position="380"/>
        <end position="402"/>
    </location>
</feature>
<keyword evidence="9" id="KW-1185">Reference proteome</keyword>
<feature type="region of interest" description="Disordered" evidence="5">
    <location>
        <begin position="1"/>
        <end position="23"/>
    </location>
</feature>
<evidence type="ECO:0000256" key="6">
    <source>
        <dbReference type="SAM" id="Phobius"/>
    </source>
</evidence>
<evidence type="ECO:0000256" key="5">
    <source>
        <dbReference type="SAM" id="MobiDB-lite"/>
    </source>
</evidence>
<evidence type="ECO:0000313" key="9">
    <source>
        <dbReference type="Proteomes" id="UP001205105"/>
    </source>
</evidence>
<feature type="transmembrane region" description="Helical" evidence="6">
    <location>
        <begin position="59"/>
        <end position="78"/>
    </location>
</feature>
<keyword evidence="4 6" id="KW-0472">Membrane</keyword>
<dbReference type="InterPro" id="IPR036259">
    <property type="entry name" value="MFS_trans_sf"/>
</dbReference>
<name>A0AAD5DL20_9CHLO</name>
<dbReference type="Gene3D" id="1.20.1250.20">
    <property type="entry name" value="MFS general substrate transporter like domains"/>
    <property type="match status" value="1"/>
</dbReference>
<protein>
    <recommendedName>
        <fullName evidence="7">Major facilitator superfamily (MFS) profile domain-containing protein</fullName>
    </recommendedName>
</protein>
<dbReference type="CDD" id="cd17364">
    <property type="entry name" value="MFS_PhT"/>
    <property type="match status" value="1"/>
</dbReference>
<accession>A0AAD5DL20</accession>
<evidence type="ECO:0000256" key="4">
    <source>
        <dbReference type="ARBA" id="ARBA00023136"/>
    </source>
</evidence>
<proteinExistence type="predicted"/>
<evidence type="ECO:0000313" key="8">
    <source>
        <dbReference type="EMBL" id="KAI7838871.1"/>
    </source>
</evidence>
<evidence type="ECO:0000256" key="3">
    <source>
        <dbReference type="ARBA" id="ARBA00022989"/>
    </source>
</evidence>
<dbReference type="PANTHER" id="PTHR24064">
    <property type="entry name" value="SOLUTE CARRIER FAMILY 22 MEMBER"/>
    <property type="match status" value="1"/>
</dbReference>